<feature type="compositionally biased region" description="Polar residues" evidence="1">
    <location>
        <begin position="382"/>
        <end position="391"/>
    </location>
</feature>
<protein>
    <recommendedName>
        <fullName evidence="4">Reverse transcriptase domain-containing protein</fullName>
    </recommendedName>
</protein>
<sequence>MISIIPLGVLVRAHQRGFDIHSLQAIPKEEIQPVFDASNNEMNFVRAVRIKVELEGGRSSDVAFHVAKSDEEEILLGINASPSLGVRLSLMKDETKMKKEPIYMGEVRVTQRTYIPPYQALLVPVQCDAIEDVAEIVLWPSKKGIPAGVFKISHSETVLPVTNTQDEPLLLKKGESVRHWGTEKWKENREDLGLLMLTKEKENLRAEERSETLLRQISENMKSEQVEEDLANLLREFQDSFAIADNELMTRTDLVEMTIDTGNSEPIKMKTRPVPLGVRQKLKELMEDLLDRNIIERSQSSWAISIVLVEKKDGTLPLCVDYRELSKRIKLDSYSLPTIDAVLQSMAGKQYFSTLDLSSGYWQNLFRQKRGKNRPSQPLREYSSSMLRHSG</sequence>
<dbReference type="InterPro" id="IPR043502">
    <property type="entry name" value="DNA/RNA_pol_sf"/>
</dbReference>
<feature type="region of interest" description="Disordered" evidence="1">
    <location>
        <begin position="372"/>
        <end position="391"/>
    </location>
</feature>
<dbReference type="AlphaFoldDB" id="A0A016TL45"/>
<evidence type="ECO:0008006" key="4">
    <source>
        <dbReference type="Google" id="ProtNLM"/>
    </source>
</evidence>
<evidence type="ECO:0000313" key="3">
    <source>
        <dbReference type="Proteomes" id="UP000024635"/>
    </source>
</evidence>
<dbReference type="Gene3D" id="3.30.70.270">
    <property type="match status" value="1"/>
</dbReference>
<reference evidence="3" key="1">
    <citation type="journal article" date="2015" name="Nat. Genet.">
        <title>The genome and transcriptome of the zoonotic hookworm Ancylostoma ceylanicum identify infection-specific gene families.</title>
        <authorList>
            <person name="Schwarz E.M."/>
            <person name="Hu Y."/>
            <person name="Antoshechkin I."/>
            <person name="Miller M.M."/>
            <person name="Sternberg P.W."/>
            <person name="Aroian R.V."/>
        </authorList>
    </citation>
    <scope>NUCLEOTIDE SEQUENCE</scope>
    <source>
        <strain evidence="3">HY135</strain>
    </source>
</reference>
<dbReference type="EMBL" id="JARK01001430">
    <property type="protein sequence ID" value="EYC03420.1"/>
    <property type="molecule type" value="Genomic_DNA"/>
</dbReference>
<dbReference type="CDD" id="cd01647">
    <property type="entry name" value="RT_LTR"/>
    <property type="match status" value="1"/>
</dbReference>
<gene>
    <name evidence="2" type="primary">Acey_s0094.g2749</name>
    <name evidence="2" type="ORF">Y032_0094g2749</name>
</gene>
<proteinExistence type="predicted"/>
<accession>A0A016TL45</accession>
<dbReference type="PANTHER" id="PTHR37984:SF5">
    <property type="entry name" value="PROTEIN NYNRIN-LIKE"/>
    <property type="match status" value="1"/>
</dbReference>
<keyword evidence="3" id="KW-1185">Reference proteome</keyword>
<dbReference type="Proteomes" id="UP000024635">
    <property type="component" value="Unassembled WGS sequence"/>
</dbReference>
<organism evidence="2 3">
    <name type="scientific">Ancylostoma ceylanicum</name>
    <dbReference type="NCBI Taxonomy" id="53326"/>
    <lineage>
        <taxon>Eukaryota</taxon>
        <taxon>Metazoa</taxon>
        <taxon>Ecdysozoa</taxon>
        <taxon>Nematoda</taxon>
        <taxon>Chromadorea</taxon>
        <taxon>Rhabditida</taxon>
        <taxon>Rhabditina</taxon>
        <taxon>Rhabditomorpha</taxon>
        <taxon>Strongyloidea</taxon>
        <taxon>Ancylostomatidae</taxon>
        <taxon>Ancylostomatinae</taxon>
        <taxon>Ancylostoma</taxon>
    </lineage>
</organism>
<evidence type="ECO:0000256" key="1">
    <source>
        <dbReference type="SAM" id="MobiDB-lite"/>
    </source>
</evidence>
<dbReference type="SUPFAM" id="SSF56672">
    <property type="entry name" value="DNA/RNA polymerases"/>
    <property type="match status" value="1"/>
</dbReference>
<dbReference type="STRING" id="53326.A0A016TL45"/>
<comment type="caution">
    <text evidence="2">The sequence shown here is derived from an EMBL/GenBank/DDBJ whole genome shotgun (WGS) entry which is preliminary data.</text>
</comment>
<dbReference type="OrthoDB" id="5865526at2759"/>
<dbReference type="InterPro" id="IPR050951">
    <property type="entry name" value="Retrovirus_Pol_polyprotein"/>
</dbReference>
<dbReference type="Gene3D" id="3.10.10.10">
    <property type="entry name" value="HIV Type 1 Reverse Transcriptase, subunit A, domain 1"/>
    <property type="match status" value="1"/>
</dbReference>
<dbReference type="PANTHER" id="PTHR37984">
    <property type="entry name" value="PROTEIN CBG26694"/>
    <property type="match status" value="1"/>
</dbReference>
<evidence type="ECO:0000313" key="2">
    <source>
        <dbReference type="EMBL" id="EYC03420.1"/>
    </source>
</evidence>
<name>A0A016TL45_9BILA</name>
<dbReference type="InterPro" id="IPR043128">
    <property type="entry name" value="Rev_trsase/Diguanyl_cyclase"/>
</dbReference>